<dbReference type="EMBL" id="NSDI01000015">
    <property type="protein sequence ID" value="RIY35269.1"/>
    <property type="molecule type" value="Genomic_DNA"/>
</dbReference>
<sequence>MDIQQIIAYTLVIIAVFFLIRTFFYKKKRKKGCGNDETNCKCG</sequence>
<name>A0A3A1YDE6_9FLAO</name>
<evidence type="ECO:0000256" key="1">
    <source>
        <dbReference type="SAM" id="Phobius"/>
    </source>
</evidence>
<feature type="transmembrane region" description="Helical" evidence="1">
    <location>
        <begin position="6"/>
        <end position="24"/>
    </location>
</feature>
<reference evidence="2 3" key="1">
    <citation type="submission" date="2017-08" db="EMBL/GenBank/DDBJ databases">
        <title>Capnocytophaga canis 17-158 assembly.</title>
        <authorList>
            <person name="Gulvik C.A."/>
        </authorList>
    </citation>
    <scope>NUCLEOTIDE SEQUENCE [LARGE SCALE GENOMIC DNA]</scope>
    <source>
        <strain evidence="2 3">17-158</strain>
    </source>
</reference>
<accession>A0A3A1YDE6</accession>
<keyword evidence="1" id="KW-0472">Membrane</keyword>
<protein>
    <submittedName>
        <fullName evidence="2">FeoB-associated Cys-rich membrane protein</fullName>
    </submittedName>
</protein>
<evidence type="ECO:0000313" key="3">
    <source>
        <dbReference type="Proteomes" id="UP000265497"/>
    </source>
</evidence>
<dbReference type="AlphaFoldDB" id="A0A3A1YDE6"/>
<organism evidence="2 3">
    <name type="scientific">Capnocytophaga canis</name>
    <dbReference type="NCBI Taxonomy" id="1848903"/>
    <lineage>
        <taxon>Bacteria</taxon>
        <taxon>Pseudomonadati</taxon>
        <taxon>Bacteroidota</taxon>
        <taxon>Flavobacteriia</taxon>
        <taxon>Flavobacteriales</taxon>
        <taxon>Flavobacteriaceae</taxon>
        <taxon>Capnocytophaga</taxon>
    </lineage>
</organism>
<gene>
    <name evidence="2" type="ORF">CKY20_10955</name>
</gene>
<dbReference type="OrthoDB" id="828068at2"/>
<keyword evidence="1" id="KW-1133">Transmembrane helix</keyword>
<proteinExistence type="predicted"/>
<dbReference type="Pfam" id="PF12669">
    <property type="entry name" value="FeoB_associated"/>
    <property type="match status" value="1"/>
</dbReference>
<comment type="caution">
    <text evidence="2">The sequence shown here is derived from an EMBL/GenBank/DDBJ whole genome shotgun (WGS) entry which is preliminary data.</text>
</comment>
<keyword evidence="1" id="KW-0812">Transmembrane</keyword>
<dbReference type="Proteomes" id="UP000265497">
    <property type="component" value="Unassembled WGS sequence"/>
</dbReference>
<evidence type="ECO:0000313" key="2">
    <source>
        <dbReference type="EMBL" id="RIY35269.1"/>
    </source>
</evidence>